<dbReference type="Proteomes" id="UP001589797">
    <property type="component" value="Unassembled WGS sequence"/>
</dbReference>
<evidence type="ECO:0000313" key="2">
    <source>
        <dbReference type="Proteomes" id="UP001589797"/>
    </source>
</evidence>
<sequence length="93" mass="10720">MEVKEKLEVSLIEGQFEPKEALEILQNLISHKVNFHLVKNFNSEVRYGVKSVKSLERIKSLQEANIEIQELLEKAAKEGQELSVKAKIQIEFI</sequence>
<comment type="caution">
    <text evidence="1">The sequence shown here is derived from an EMBL/GenBank/DDBJ whole genome shotgun (WGS) entry which is preliminary data.</text>
</comment>
<proteinExistence type="predicted"/>
<dbReference type="RefSeq" id="WP_382387676.1">
    <property type="nucleotide sequence ID" value="NZ_JBHLWI010000029.1"/>
</dbReference>
<accession>A0ABV6FTL7</accession>
<dbReference type="EMBL" id="JBHLWI010000029">
    <property type="protein sequence ID" value="MFC0263204.1"/>
    <property type="molecule type" value="Genomic_DNA"/>
</dbReference>
<evidence type="ECO:0000313" key="1">
    <source>
        <dbReference type="EMBL" id="MFC0263204.1"/>
    </source>
</evidence>
<gene>
    <name evidence="1" type="ORF">ACFFIP_10960</name>
</gene>
<reference evidence="1 2" key="1">
    <citation type="submission" date="2024-09" db="EMBL/GenBank/DDBJ databases">
        <authorList>
            <person name="Sun Q."/>
            <person name="Mori K."/>
        </authorList>
    </citation>
    <scope>NUCLEOTIDE SEQUENCE [LARGE SCALE GENOMIC DNA]</scope>
    <source>
        <strain evidence="1 2">CCM 7650</strain>
    </source>
</reference>
<organism evidence="1 2">
    <name type="scientific">Fontibacter flavus</name>
    <dbReference type="NCBI Taxonomy" id="654838"/>
    <lineage>
        <taxon>Bacteria</taxon>
        <taxon>Pseudomonadati</taxon>
        <taxon>Bacteroidota</taxon>
        <taxon>Cytophagia</taxon>
        <taxon>Cytophagales</taxon>
        <taxon>Cyclobacteriaceae</taxon>
        <taxon>Fontibacter</taxon>
    </lineage>
</organism>
<protein>
    <submittedName>
        <fullName evidence="1">Uncharacterized protein</fullName>
    </submittedName>
</protein>
<name>A0ABV6FTL7_9BACT</name>
<keyword evidence="2" id="KW-1185">Reference proteome</keyword>